<evidence type="ECO:0000259" key="2">
    <source>
        <dbReference type="Pfam" id="PF16719"/>
    </source>
</evidence>
<protein>
    <recommendedName>
        <fullName evidence="2">SAWADEE domain-containing protein</fullName>
    </recommendedName>
</protein>
<dbReference type="PANTHER" id="PTHR33827:SF2">
    <property type="entry name" value="PROTEIN SAWADEE HOMEODOMAIN HOMOLOG 1"/>
    <property type="match status" value="1"/>
</dbReference>
<name>A0A6N2BDZ2_SOLCI</name>
<dbReference type="Pfam" id="PF16719">
    <property type="entry name" value="SAWADEE"/>
    <property type="match status" value="1"/>
</dbReference>
<evidence type="ECO:0000256" key="1">
    <source>
        <dbReference type="SAM" id="MobiDB-lite"/>
    </source>
</evidence>
<dbReference type="Gene3D" id="2.40.50.40">
    <property type="match status" value="1"/>
</dbReference>
<evidence type="ECO:0000313" key="3">
    <source>
        <dbReference type="EMBL" id="TMW92956.1"/>
    </source>
</evidence>
<feature type="region of interest" description="Disordered" evidence="1">
    <location>
        <begin position="288"/>
        <end position="309"/>
    </location>
</feature>
<organism evidence="3">
    <name type="scientific">Solanum chilense</name>
    <name type="common">Tomato</name>
    <name type="synonym">Lycopersicon chilense</name>
    <dbReference type="NCBI Taxonomy" id="4083"/>
    <lineage>
        <taxon>Eukaryota</taxon>
        <taxon>Viridiplantae</taxon>
        <taxon>Streptophyta</taxon>
        <taxon>Embryophyta</taxon>
        <taxon>Tracheophyta</taxon>
        <taxon>Spermatophyta</taxon>
        <taxon>Magnoliopsida</taxon>
        <taxon>eudicotyledons</taxon>
        <taxon>Gunneridae</taxon>
        <taxon>Pentapetalae</taxon>
        <taxon>asterids</taxon>
        <taxon>lamiids</taxon>
        <taxon>Solanales</taxon>
        <taxon>Solanaceae</taxon>
        <taxon>Solanoideae</taxon>
        <taxon>Solaneae</taxon>
        <taxon>Solanum</taxon>
        <taxon>Solanum subgen. Lycopersicon</taxon>
    </lineage>
</organism>
<reference evidence="3" key="1">
    <citation type="submission" date="2019-05" db="EMBL/GenBank/DDBJ databases">
        <title>The de novo reference genome and transcriptome assemblies of the wild tomato species Solanum chilense.</title>
        <authorList>
            <person name="Stam R."/>
            <person name="Nosenko T."/>
            <person name="Hoerger A.C."/>
            <person name="Stephan W."/>
            <person name="Seidel M.A."/>
            <person name="Kuhn J.M.M."/>
            <person name="Haberer G."/>
            <person name="Tellier A."/>
        </authorList>
    </citation>
    <scope>NUCLEOTIDE SEQUENCE</scope>
    <source>
        <tissue evidence="3">Mature leaves</tissue>
    </source>
</reference>
<dbReference type="PANTHER" id="PTHR33827">
    <property type="entry name" value="PROTEIN SAWADEE HOMEODOMAIN HOMOLOG 2"/>
    <property type="match status" value="1"/>
</dbReference>
<comment type="caution">
    <text evidence="3">The sequence shown here is derived from an EMBL/GenBank/DDBJ whole genome shotgun (WGS) entry which is preliminary data.</text>
</comment>
<dbReference type="AlphaFoldDB" id="A0A6N2BDZ2"/>
<dbReference type="GO" id="GO:0003682">
    <property type="term" value="F:chromatin binding"/>
    <property type="evidence" value="ECO:0007669"/>
    <property type="project" value="InterPro"/>
</dbReference>
<dbReference type="InterPro" id="IPR039276">
    <property type="entry name" value="SHH1/2"/>
</dbReference>
<dbReference type="EMBL" id="RXGB01003155">
    <property type="protein sequence ID" value="TMW92956.1"/>
    <property type="molecule type" value="Genomic_DNA"/>
</dbReference>
<feature type="domain" description="SAWADEE" evidence="2">
    <location>
        <begin position="151"/>
        <end position="277"/>
    </location>
</feature>
<dbReference type="Gene3D" id="2.30.30.140">
    <property type="match status" value="1"/>
</dbReference>
<accession>A0A6N2BDZ2</accession>
<proteinExistence type="predicted"/>
<dbReference type="InterPro" id="IPR032001">
    <property type="entry name" value="SAWADEE_dom"/>
</dbReference>
<gene>
    <name evidence="3" type="ORF">EJD97_012361</name>
</gene>
<sequence length="309" mass="35528">MDDLMETDEELMDFTLAEAMEMTTFFKGLKGKSISQELCQEFANKFSSSPFRTGKSMIKGEQVKSWFLDKQKPKAAEVPDDDYVEHVDDYEEPIVPKRRGRKPKSKNTSSSMVVYKKYDACGYTRLPECAYDLPQRPRVSATEMAKELKGLSFEALSAKDLAWYDVASFLNFRVLYSGELEVRVRFAGFGNEEDEWVNVKRGVRERSVPLEPSECVKLSVGDPVMCFREDEYLAVYGDAEVVEIQRNLHDNTICTCIFVVRYDLDKAEEKIVLDKICCRPNFINNKNKNNNDNTPSEIPPQVESEEDRM</sequence>